<dbReference type="InterPro" id="IPR015947">
    <property type="entry name" value="PUA-like_sf"/>
</dbReference>
<dbReference type="RefSeq" id="WP_072898172.1">
    <property type="nucleotide sequence ID" value="NZ_FQWZ01000006.1"/>
</dbReference>
<dbReference type="EC" id="2.1.1.193" evidence="3 12"/>
<dbReference type="PIRSF" id="PIRSF015601">
    <property type="entry name" value="MTase_slr0722"/>
    <property type="match status" value="1"/>
</dbReference>
<evidence type="ECO:0000256" key="6">
    <source>
        <dbReference type="ARBA" id="ARBA00022552"/>
    </source>
</evidence>
<dbReference type="InterPro" id="IPR046886">
    <property type="entry name" value="RsmE_MTase_dom"/>
</dbReference>
<feature type="domain" description="Ribosomal RNA small subunit methyltransferase E methyltransferase" evidence="13">
    <location>
        <begin position="75"/>
        <end position="238"/>
    </location>
</feature>
<evidence type="ECO:0000256" key="5">
    <source>
        <dbReference type="ARBA" id="ARBA00022490"/>
    </source>
</evidence>
<keyword evidence="6 12" id="KW-0698">rRNA processing</keyword>
<keyword evidence="16" id="KW-1185">Reference proteome</keyword>
<dbReference type="NCBIfam" id="NF008692">
    <property type="entry name" value="PRK11713.1-5"/>
    <property type="match status" value="1"/>
</dbReference>
<dbReference type="EMBL" id="FQWZ01000006">
    <property type="protein sequence ID" value="SHH14758.1"/>
    <property type="molecule type" value="Genomic_DNA"/>
</dbReference>
<dbReference type="Proteomes" id="UP000199758">
    <property type="component" value="Unassembled WGS sequence"/>
</dbReference>
<dbReference type="InterPro" id="IPR006700">
    <property type="entry name" value="RsmE"/>
</dbReference>
<comment type="catalytic activity">
    <reaction evidence="11 12">
        <text>uridine(1498) in 16S rRNA + S-adenosyl-L-methionine = N(3)-methyluridine(1498) in 16S rRNA + S-adenosyl-L-homocysteine + H(+)</text>
        <dbReference type="Rhea" id="RHEA:42920"/>
        <dbReference type="Rhea" id="RHEA-COMP:10283"/>
        <dbReference type="Rhea" id="RHEA-COMP:10284"/>
        <dbReference type="ChEBI" id="CHEBI:15378"/>
        <dbReference type="ChEBI" id="CHEBI:57856"/>
        <dbReference type="ChEBI" id="CHEBI:59789"/>
        <dbReference type="ChEBI" id="CHEBI:65315"/>
        <dbReference type="ChEBI" id="CHEBI:74502"/>
        <dbReference type="EC" id="2.1.1.193"/>
    </reaction>
</comment>
<protein>
    <recommendedName>
        <fullName evidence="4 12">Ribosomal RNA small subunit methyltransferase E</fullName>
        <ecNumber evidence="3 12">2.1.1.193</ecNumber>
    </recommendedName>
</protein>
<organism evidence="15 16">
    <name type="scientific">Hydrocarboniphaga daqingensis</name>
    <dbReference type="NCBI Taxonomy" id="490188"/>
    <lineage>
        <taxon>Bacteria</taxon>
        <taxon>Pseudomonadati</taxon>
        <taxon>Pseudomonadota</taxon>
        <taxon>Gammaproteobacteria</taxon>
        <taxon>Nevskiales</taxon>
        <taxon>Nevskiaceae</taxon>
        <taxon>Hydrocarboniphaga</taxon>
    </lineage>
</organism>
<dbReference type="GO" id="GO:0005737">
    <property type="term" value="C:cytoplasm"/>
    <property type="evidence" value="ECO:0007669"/>
    <property type="project" value="UniProtKB-SubCell"/>
</dbReference>
<evidence type="ECO:0000256" key="11">
    <source>
        <dbReference type="ARBA" id="ARBA00047944"/>
    </source>
</evidence>
<name>A0A1M5QL90_9GAMM</name>
<dbReference type="NCBIfam" id="TIGR00046">
    <property type="entry name" value="RsmE family RNA methyltransferase"/>
    <property type="match status" value="1"/>
</dbReference>
<dbReference type="GO" id="GO:0070475">
    <property type="term" value="P:rRNA base methylation"/>
    <property type="evidence" value="ECO:0007669"/>
    <property type="project" value="TreeGrafter"/>
</dbReference>
<evidence type="ECO:0000256" key="1">
    <source>
        <dbReference type="ARBA" id="ARBA00004496"/>
    </source>
</evidence>
<feature type="domain" description="Ribosomal RNA small subunit methyltransferase E PUA-like" evidence="14">
    <location>
        <begin position="19"/>
        <end position="66"/>
    </location>
</feature>
<reference evidence="15 16" key="1">
    <citation type="submission" date="2016-11" db="EMBL/GenBank/DDBJ databases">
        <authorList>
            <person name="Jaros S."/>
            <person name="Januszkiewicz K."/>
            <person name="Wedrychowicz H."/>
        </authorList>
    </citation>
    <scope>NUCLEOTIDE SEQUENCE [LARGE SCALE GENOMIC DNA]</scope>
    <source>
        <strain evidence="15 16">CGMCC 1.7049</strain>
    </source>
</reference>
<dbReference type="Gene3D" id="3.40.1280.10">
    <property type="match status" value="1"/>
</dbReference>
<evidence type="ECO:0000313" key="15">
    <source>
        <dbReference type="EMBL" id="SHH14758.1"/>
    </source>
</evidence>
<keyword evidence="5 12" id="KW-0963">Cytoplasm</keyword>
<dbReference type="Pfam" id="PF20260">
    <property type="entry name" value="PUA_4"/>
    <property type="match status" value="1"/>
</dbReference>
<evidence type="ECO:0000256" key="4">
    <source>
        <dbReference type="ARBA" id="ARBA00013673"/>
    </source>
</evidence>
<evidence type="ECO:0000313" key="16">
    <source>
        <dbReference type="Proteomes" id="UP000199758"/>
    </source>
</evidence>
<proteinExistence type="inferred from homology"/>
<dbReference type="SUPFAM" id="SSF88697">
    <property type="entry name" value="PUA domain-like"/>
    <property type="match status" value="1"/>
</dbReference>
<dbReference type="Gene3D" id="2.40.240.20">
    <property type="entry name" value="Hypothetical PUA domain-like, domain 1"/>
    <property type="match status" value="1"/>
</dbReference>
<evidence type="ECO:0000259" key="13">
    <source>
        <dbReference type="Pfam" id="PF04452"/>
    </source>
</evidence>
<comment type="function">
    <text evidence="10 12">Specifically methylates the N3 position of the uracil ring of uridine 1498 (m3U1498) in 16S rRNA. Acts on the fully assembled 30S ribosomal subunit.</text>
</comment>
<dbReference type="InterPro" id="IPR029028">
    <property type="entry name" value="Alpha/beta_knot_MTases"/>
</dbReference>
<gene>
    <name evidence="15" type="ORF">SAMN04488068_2687</name>
</gene>
<comment type="subcellular location">
    <subcellularLocation>
        <location evidence="1 12">Cytoplasm</location>
    </subcellularLocation>
</comment>
<accession>A0A1M5QL90</accession>
<evidence type="ECO:0000256" key="8">
    <source>
        <dbReference type="ARBA" id="ARBA00022679"/>
    </source>
</evidence>
<dbReference type="InterPro" id="IPR029026">
    <property type="entry name" value="tRNA_m1G_MTases_N"/>
</dbReference>
<evidence type="ECO:0000259" key="14">
    <source>
        <dbReference type="Pfam" id="PF20260"/>
    </source>
</evidence>
<dbReference type="InterPro" id="IPR046887">
    <property type="entry name" value="RsmE_PUA-like"/>
</dbReference>
<dbReference type="SUPFAM" id="SSF75217">
    <property type="entry name" value="alpha/beta knot"/>
    <property type="match status" value="1"/>
</dbReference>
<dbReference type="AlphaFoldDB" id="A0A1M5QL90"/>
<dbReference type="PANTHER" id="PTHR30027:SF3">
    <property type="entry name" value="16S RRNA (URACIL(1498)-N(3))-METHYLTRANSFERASE"/>
    <property type="match status" value="1"/>
</dbReference>
<dbReference type="Pfam" id="PF04452">
    <property type="entry name" value="Methyltrans_RNA"/>
    <property type="match status" value="1"/>
</dbReference>
<dbReference type="CDD" id="cd18084">
    <property type="entry name" value="RsmE-like"/>
    <property type="match status" value="1"/>
</dbReference>
<comment type="similarity">
    <text evidence="2 12">Belongs to the RNA methyltransferase RsmE family.</text>
</comment>
<evidence type="ECO:0000256" key="12">
    <source>
        <dbReference type="PIRNR" id="PIRNR015601"/>
    </source>
</evidence>
<evidence type="ECO:0000256" key="3">
    <source>
        <dbReference type="ARBA" id="ARBA00012328"/>
    </source>
</evidence>
<evidence type="ECO:0000256" key="2">
    <source>
        <dbReference type="ARBA" id="ARBA00005528"/>
    </source>
</evidence>
<keyword evidence="7 12" id="KW-0489">Methyltransferase</keyword>
<evidence type="ECO:0000256" key="7">
    <source>
        <dbReference type="ARBA" id="ARBA00022603"/>
    </source>
</evidence>
<dbReference type="STRING" id="490188.SAMN04488068_2687"/>
<sequence length="244" mass="26408">MATRLHVDAALAVGQTLTLPDGAFRHWVQVLRAKPGDQARLFNGHDDYEYRATLTEVSRREACVRIDAVDTVQRESRLSLMLAQAVSKGDRMDYTLQKAVELGVSRIQPLISERSVVKLDAERWDKKLEHWQGVIASACEQSGRVRLPTLLPVQKLGAWLAEPTTESTMLKLTLAPTASAALRDLAPPSAACLLIGPEGGLSDGEIAHSAQAGFVGLRLGPRVLRTETAGVAALAAMQALWGDL</sequence>
<evidence type="ECO:0000256" key="9">
    <source>
        <dbReference type="ARBA" id="ARBA00022691"/>
    </source>
</evidence>
<dbReference type="PANTHER" id="PTHR30027">
    <property type="entry name" value="RIBOSOMAL RNA SMALL SUBUNIT METHYLTRANSFERASE E"/>
    <property type="match status" value="1"/>
</dbReference>
<keyword evidence="9 12" id="KW-0949">S-adenosyl-L-methionine</keyword>
<evidence type="ECO:0000256" key="10">
    <source>
        <dbReference type="ARBA" id="ARBA00025699"/>
    </source>
</evidence>
<keyword evidence="8 12" id="KW-0808">Transferase</keyword>
<dbReference type="GO" id="GO:0070042">
    <property type="term" value="F:rRNA (uridine-N3-)-methyltransferase activity"/>
    <property type="evidence" value="ECO:0007669"/>
    <property type="project" value="TreeGrafter"/>
</dbReference>